<gene>
    <name evidence="2" type="ORF">BN11_1700011</name>
</gene>
<dbReference type="STRING" id="1193182.BN11_1700011"/>
<dbReference type="AlphaFoldDB" id="W6JT84"/>
<dbReference type="EMBL" id="CAJA01000080">
    <property type="protein sequence ID" value="CCH72483.1"/>
    <property type="molecule type" value="Genomic_DNA"/>
</dbReference>
<keyword evidence="3" id="KW-1185">Reference proteome</keyword>
<feature type="compositionally biased region" description="Pro residues" evidence="1">
    <location>
        <begin position="107"/>
        <end position="116"/>
    </location>
</feature>
<protein>
    <submittedName>
        <fullName evidence="2">Uncharacterized protein</fullName>
    </submittedName>
</protein>
<proteinExistence type="predicted"/>
<evidence type="ECO:0000313" key="3">
    <source>
        <dbReference type="Proteomes" id="UP000035763"/>
    </source>
</evidence>
<reference evidence="2 3" key="1">
    <citation type="journal article" date="2013" name="ISME J.">
        <title>A metabolic model for members of the genus Tetrasphaera involved in enhanced biological phosphorus removal.</title>
        <authorList>
            <person name="Kristiansen R."/>
            <person name="Nguyen H.T.T."/>
            <person name="Saunders A.M."/>
            <person name="Nielsen J.L."/>
            <person name="Wimmer R."/>
            <person name="Le V.Q."/>
            <person name="McIlroy S.J."/>
            <person name="Petrovski S."/>
            <person name="Seviour R.J."/>
            <person name="Calteau A."/>
            <person name="Nielsen K.L."/>
            <person name="Nielsen P.H."/>
        </authorList>
    </citation>
    <scope>NUCLEOTIDE SEQUENCE [LARGE SCALE GENOMIC DNA]</scope>
    <source>
        <strain evidence="2 3">Ben110</strain>
    </source>
</reference>
<feature type="region of interest" description="Disordered" evidence="1">
    <location>
        <begin position="96"/>
        <end position="116"/>
    </location>
</feature>
<sequence>MCHERASTVDRPDDLIVPTPRPPRIIVVTSVIMAGVEDGRVLETEHGVGYALVDLPPQVPTGSRVHVRGWVDHERRTTLNQGPVLVVSQVEAMPEDVPADVTADMTGPPPEGGGPA</sequence>
<name>W6JT84_9MICO</name>
<dbReference type="Proteomes" id="UP000035763">
    <property type="component" value="Unassembled WGS sequence"/>
</dbReference>
<evidence type="ECO:0000256" key="1">
    <source>
        <dbReference type="SAM" id="MobiDB-lite"/>
    </source>
</evidence>
<accession>W6JT84</accession>
<comment type="caution">
    <text evidence="2">The sequence shown here is derived from an EMBL/GenBank/DDBJ whole genome shotgun (WGS) entry which is preliminary data.</text>
</comment>
<evidence type="ECO:0000313" key="2">
    <source>
        <dbReference type="EMBL" id="CCH72483.1"/>
    </source>
</evidence>
<organism evidence="2 3">
    <name type="scientific">Nostocoides australiense Ben110</name>
    <dbReference type="NCBI Taxonomy" id="1193182"/>
    <lineage>
        <taxon>Bacteria</taxon>
        <taxon>Bacillati</taxon>
        <taxon>Actinomycetota</taxon>
        <taxon>Actinomycetes</taxon>
        <taxon>Micrococcales</taxon>
        <taxon>Intrasporangiaceae</taxon>
        <taxon>Nostocoides</taxon>
    </lineage>
</organism>